<dbReference type="Proteomes" id="UP001472677">
    <property type="component" value="Unassembled WGS sequence"/>
</dbReference>
<organism evidence="1 2">
    <name type="scientific">Hibiscus sabdariffa</name>
    <name type="common">roselle</name>
    <dbReference type="NCBI Taxonomy" id="183260"/>
    <lineage>
        <taxon>Eukaryota</taxon>
        <taxon>Viridiplantae</taxon>
        <taxon>Streptophyta</taxon>
        <taxon>Embryophyta</taxon>
        <taxon>Tracheophyta</taxon>
        <taxon>Spermatophyta</taxon>
        <taxon>Magnoliopsida</taxon>
        <taxon>eudicotyledons</taxon>
        <taxon>Gunneridae</taxon>
        <taxon>Pentapetalae</taxon>
        <taxon>rosids</taxon>
        <taxon>malvids</taxon>
        <taxon>Malvales</taxon>
        <taxon>Malvaceae</taxon>
        <taxon>Malvoideae</taxon>
        <taxon>Hibiscus</taxon>
    </lineage>
</organism>
<comment type="caution">
    <text evidence="1">The sequence shown here is derived from an EMBL/GenBank/DDBJ whole genome shotgun (WGS) entry which is preliminary data.</text>
</comment>
<dbReference type="EMBL" id="JBBPBM010000239">
    <property type="protein sequence ID" value="KAK8499224.1"/>
    <property type="molecule type" value="Genomic_DNA"/>
</dbReference>
<keyword evidence="2" id="KW-1185">Reference proteome</keyword>
<evidence type="ECO:0000313" key="2">
    <source>
        <dbReference type="Proteomes" id="UP001472677"/>
    </source>
</evidence>
<reference evidence="1 2" key="1">
    <citation type="journal article" date="2024" name="G3 (Bethesda)">
        <title>Genome assembly of Hibiscus sabdariffa L. provides insights into metabolisms of medicinal natural products.</title>
        <authorList>
            <person name="Kim T."/>
        </authorList>
    </citation>
    <scope>NUCLEOTIDE SEQUENCE [LARGE SCALE GENOMIC DNA]</scope>
    <source>
        <strain evidence="1">TK-2024</strain>
        <tissue evidence="1">Old leaves</tissue>
    </source>
</reference>
<sequence>MAGSPQYQMLKVDSLCEQGLRSGPPVIGGDKTGADIRKISSSGRSVKQDGRAGSLLYLTLTNKKWSIRVPLLHCHIGSRCPCLIGKSRQSDSHCYR</sequence>
<name>A0ABR2AY57_9ROSI</name>
<evidence type="ECO:0000313" key="1">
    <source>
        <dbReference type="EMBL" id="KAK8499224.1"/>
    </source>
</evidence>
<proteinExistence type="predicted"/>
<protein>
    <submittedName>
        <fullName evidence="1">Uncharacterized protein</fullName>
    </submittedName>
</protein>
<gene>
    <name evidence="1" type="ORF">V6N12_076074</name>
</gene>
<accession>A0ABR2AY57</accession>